<reference evidence="1" key="1">
    <citation type="submission" date="2020-04" db="EMBL/GenBank/DDBJ databases">
        <authorList>
            <person name="Sombolestani A."/>
        </authorList>
    </citation>
    <scope>NUCLEOTIDE SEQUENCE</scope>
    <source>
        <strain evidence="1">R71697</strain>
    </source>
</reference>
<dbReference type="AlphaFoldDB" id="A0A9Q2FM53"/>
<gene>
    <name evidence="1" type="ORF">HKD32_09005</name>
</gene>
<dbReference type="Gene3D" id="3.40.50.1240">
    <property type="entry name" value="Phosphoglycerate mutase-like"/>
    <property type="match status" value="1"/>
</dbReference>
<reference evidence="1" key="2">
    <citation type="submission" date="2020-11" db="EMBL/GenBank/DDBJ databases">
        <title>Description of novel Gluconobacter species.</title>
        <authorList>
            <person name="Cleenwerck I."/>
            <person name="Cnockaert M."/>
            <person name="Borremans W."/>
            <person name="Wieme A.D."/>
            <person name="De Vuyst L."/>
            <person name="Vandamme P."/>
        </authorList>
    </citation>
    <scope>NUCLEOTIDE SEQUENCE</scope>
    <source>
        <strain evidence="1">R71697</strain>
    </source>
</reference>
<dbReference type="RefSeq" id="WP_010503304.1">
    <property type="nucleotide sequence ID" value="NZ_JBDNPN010000007.1"/>
</dbReference>
<dbReference type="InterPro" id="IPR029033">
    <property type="entry name" value="His_PPase_superfam"/>
</dbReference>
<dbReference type="CDD" id="cd07067">
    <property type="entry name" value="HP_PGM_like"/>
    <property type="match status" value="1"/>
</dbReference>
<dbReference type="EMBL" id="JABCQN010000003">
    <property type="protein sequence ID" value="MBF0870985.1"/>
    <property type="molecule type" value="Genomic_DNA"/>
</dbReference>
<name>A0A9Q2FM53_GLUJA</name>
<organism evidence="1 2">
    <name type="scientific">Gluconobacter japonicus</name>
    <dbReference type="NCBI Taxonomy" id="376620"/>
    <lineage>
        <taxon>Bacteria</taxon>
        <taxon>Pseudomonadati</taxon>
        <taxon>Pseudomonadota</taxon>
        <taxon>Alphaproteobacteria</taxon>
        <taxon>Acetobacterales</taxon>
        <taxon>Acetobacteraceae</taxon>
        <taxon>Gluconobacter</taxon>
    </lineage>
</organism>
<evidence type="ECO:0000313" key="2">
    <source>
        <dbReference type="Proteomes" id="UP000661006"/>
    </source>
</evidence>
<evidence type="ECO:0000313" key="1">
    <source>
        <dbReference type="EMBL" id="MBF0870985.1"/>
    </source>
</evidence>
<proteinExistence type="predicted"/>
<sequence>MFPHMKLATLPVLLSRHPQVADAEGVCYGRKDMTLMAGWEPVAAGLLTLAKGIGSSVIYTSPSSRCLAVAQKMAERSGLPVLQDDRLQELYFGCWEGLAWADIPRQALDHWASDPEGFSPPGGENGKSLQERVQAFWSDLLRLARPALVISHGGPLRLLDGLARGIKQPDLLAPSMPQGSSRLYYVSV</sequence>
<dbReference type="InterPro" id="IPR013078">
    <property type="entry name" value="His_Pase_superF_clade-1"/>
</dbReference>
<comment type="caution">
    <text evidence="1">The sequence shown here is derived from an EMBL/GenBank/DDBJ whole genome shotgun (WGS) entry which is preliminary data.</text>
</comment>
<dbReference type="SUPFAM" id="SSF53254">
    <property type="entry name" value="Phosphoglycerate mutase-like"/>
    <property type="match status" value="1"/>
</dbReference>
<dbReference type="Proteomes" id="UP000661006">
    <property type="component" value="Unassembled WGS sequence"/>
</dbReference>
<dbReference type="SMART" id="SM00855">
    <property type="entry name" value="PGAM"/>
    <property type="match status" value="1"/>
</dbReference>
<dbReference type="Pfam" id="PF00300">
    <property type="entry name" value="His_Phos_1"/>
    <property type="match status" value="1"/>
</dbReference>
<protein>
    <submittedName>
        <fullName evidence="1">Phosphoglycerate mutase</fullName>
    </submittedName>
</protein>
<accession>A0A9Q2FM53</accession>